<dbReference type="Pfam" id="PF10825">
    <property type="entry name" value="DUF2752"/>
    <property type="match status" value="1"/>
</dbReference>
<sequence length="94" mass="10644">MIRIGHFLLKYNELLFWFTALVLLFFLPVEKPATSLCLSSLVGLGKCPGCGIGHAIHEALHLRLRSSWQYHPLGIFAVIVIFIRLKQLLQSNTL</sequence>
<evidence type="ECO:0008006" key="4">
    <source>
        <dbReference type="Google" id="ProtNLM"/>
    </source>
</evidence>
<dbReference type="AlphaFoldDB" id="A0A1T4JV90"/>
<evidence type="ECO:0000313" key="2">
    <source>
        <dbReference type="EMBL" id="SJZ34054.1"/>
    </source>
</evidence>
<dbReference type="Proteomes" id="UP000190888">
    <property type="component" value="Unassembled WGS sequence"/>
</dbReference>
<dbReference type="RefSeq" id="WP_078829567.1">
    <property type="nucleotide sequence ID" value="NZ_FUWH01000001.1"/>
</dbReference>
<proteinExistence type="predicted"/>
<gene>
    <name evidence="2" type="ORF">SAMN04488132_101219</name>
</gene>
<keyword evidence="1" id="KW-0812">Transmembrane</keyword>
<accession>A0A1T4JV90</accession>
<evidence type="ECO:0000313" key="3">
    <source>
        <dbReference type="Proteomes" id="UP000190888"/>
    </source>
</evidence>
<dbReference type="InterPro" id="IPR021215">
    <property type="entry name" value="DUF2752"/>
</dbReference>
<dbReference type="STRING" id="413434.SAMN04488132_101219"/>
<keyword evidence="1" id="KW-1133">Transmembrane helix</keyword>
<organism evidence="2 3">
    <name type="scientific">Sediminibacterium ginsengisoli</name>
    <dbReference type="NCBI Taxonomy" id="413434"/>
    <lineage>
        <taxon>Bacteria</taxon>
        <taxon>Pseudomonadati</taxon>
        <taxon>Bacteroidota</taxon>
        <taxon>Chitinophagia</taxon>
        <taxon>Chitinophagales</taxon>
        <taxon>Chitinophagaceae</taxon>
        <taxon>Sediminibacterium</taxon>
    </lineage>
</organism>
<feature type="transmembrane region" description="Helical" evidence="1">
    <location>
        <begin position="68"/>
        <end position="85"/>
    </location>
</feature>
<reference evidence="2 3" key="1">
    <citation type="submission" date="2017-02" db="EMBL/GenBank/DDBJ databases">
        <authorList>
            <person name="Peterson S.W."/>
        </authorList>
    </citation>
    <scope>NUCLEOTIDE SEQUENCE [LARGE SCALE GENOMIC DNA]</scope>
    <source>
        <strain evidence="2 3">DSM 22335</strain>
    </source>
</reference>
<keyword evidence="1" id="KW-0472">Membrane</keyword>
<keyword evidence="3" id="KW-1185">Reference proteome</keyword>
<evidence type="ECO:0000256" key="1">
    <source>
        <dbReference type="SAM" id="Phobius"/>
    </source>
</evidence>
<dbReference type="OrthoDB" id="1525013at2"/>
<name>A0A1T4JV90_9BACT</name>
<protein>
    <recommendedName>
        <fullName evidence="4">DUF2752 domain-containing protein</fullName>
    </recommendedName>
</protein>
<dbReference type="EMBL" id="FUWH01000001">
    <property type="protein sequence ID" value="SJZ34054.1"/>
    <property type="molecule type" value="Genomic_DNA"/>
</dbReference>